<evidence type="ECO:0000313" key="3">
    <source>
        <dbReference type="Proteomes" id="UP000199634"/>
    </source>
</evidence>
<dbReference type="OrthoDB" id="9786161at2"/>
<feature type="domain" description="TPM" evidence="1">
    <location>
        <begin position="5"/>
        <end position="119"/>
    </location>
</feature>
<dbReference type="InterPro" id="IPR007621">
    <property type="entry name" value="TPM_dom"/>
</dbReference>
<accession>A0A1H6KWZ8</accession>
<reference evidence="2 3" key="1">
    <citation type="submission" date="2016-10" db="EMBL/GenBank/DDBJ databases">
        <authorList>
            <person name="de Groot N.N."/>
        </authorList>
    </citation>
    <scope>NUCLEOTIDE SEQUENCE [LARGE SCALE GENOMIC DNA]</scope>
    <source>
        <strain evidence="2 3">CGMCC 1.10825</strain>
    </source>
</reference>
<proteinExistence type="predicted"/>
<protein>
    <submittedName>
        <fullName evidence="2">TLP18.3, Psb32 and MOLO-1 founding protein of phosphatase</fullName>
    </submittedName>
</protein>
<dbReference type="STRING" id="1159016.SAMN02927937_01403"/>
<name>A0A1H6KWZ8_9FLAO</name>
<keyword evidence="3" id="KW-1185">Reference proteome</keyword>
<dbReference type="Proteomes" id="UP000199634">
    <property type="component" value="Unassembled WGS sequence"/>
</dbReference>
<organism evidence="2 3">
    <name type="scientific">Paenimyroides marinum</name>
    <dbReference type="NCBI Taxonomy" id="1159016"/>
    <lineage>
        <taxon>Bacteria</taxon>
        <taxon>Pseudomonadati</taxon>
        <taxon>Bacteroidota</taxon>
        <taxon>Flavobacteriia</taxon>
        <taxon>Flavobacteriales</taxon>
        <taxon>Flavobacteriaceae</taxon>
        <taxon>Paenimyroides</taxon>
    </lineage>
</organism>
<evidence type="ECO:0000313" key="2">
    <source>
        <dbReference type="EMBL" id="SEH78151.1"/>
    </source>
</evidence>
<gene>
    <name evidence="2" type="ORF">SAMN02927937_01403</name>
</gene>
<dbReference type="PANTHER" id="PTHR30373:SF8">
    <property type="entry name" value="BLL7265 PROTEIN"/>
    <property type="match status" value="1"/>
</dbReference>
<sequence>MSLTEDFLSTVEEQEIIEAIVKAEKETSGEIRVHIEEHSDLPVLERAQEVFKMLNMHKTSAHNGVLFYIGVKDRHFAIIGDDGIDAVVPYDFWEETKKKVINHFKLNQFKEGLIAGILHTGKQLKHYFPYRGNEDVNELPNEISRG</sequence>
<dbReference type="EMBL" id="FNXE01000016">
    <property type="protein sequence ID" value="SEH78151.1"/>
    <property type="molecule type" value="Genomic_DNA"/>
</dbReference>
<dbReference type="AlphaFoldDB" id="A0A1H6KWZ8"/>
<dbReference type="PANTHER" id="PTHR30373">
    <property type="entry name" value="UPF0603 PROTEIN YGCG"/>
    <property type="match status" value="1"/>
</dbReference>
<dbReference type="Pfam" id="PF04536">
    <property type="entry name" value="TPM_phosphatase"/>
    <property type="match status" value="1"/>
</dbReference>
<dbReference type="RefSeq" id="WP_091098055.1">
    <property type="nucleotide sequence ID" value="NZ_FNXE01000016.1"/>
</dbReference>
<dbReference type="Gene3D" id="3.10.310.50">
    <property type="match status" value="1"/>
</dbReference>
<evidence type="ECO:0000259" key="1">
    <source>
        <dbReference type="Pfam" id="PF04536"/>
    </source>
</evidence>